<feature type="compositionally biased region" description="Low complexity" evidence="1">
    <location>
        <begin position="1"/>
        <end position="15"/>
    </location>
</feature>
<dbReference type="STRING" id="1442369.A0A0D2J496"/>
<proteinExistence type="predicted"/>
<sequence length="87" mass="9103">MSSASSSPASEVKASLPKFDGPLLCPSGTSDVARRQAWLASSAAKETIVHGPPDVGHLLAAKDGIGTKSSWFVLRERDDSAPGRVER</sequence>
<name>A0A0D2J496_9EURO</name>
<protein>
    <submittedName>
        <fullName evidence="2">Uncharacterized protein</fullName>
    </submittedName>
</protein>
<evidence type="ECO:0000313" key="3">
    <source>
        <dbReference type="Proteomes" id="UP000053617"/>
    </source>
</evidence>
<evidence type="ECO:0000313" key="2">
    <source>
        <dbReference type="EMBL" id="KIX03835.1"/>
    </source>
</evidence>
<dbReference type="VEuPathDB" id="FungiDB:Z518_07388"/>
<dbReference type="Proteomes" id="UP000053617">
    <property type="component" value="Unassembled WGS sequence"/>
</dbReference>
<evidence type="ECO:0000256" key="1">
    <source>
        <dbReference type="SAM" id="MobiDB-lite"/>
    </source>
</evidence>
<gene>
    <name evidence="2" type="ORF">Z518_07388</name>
</gene>
<keyword evidence="3" id="KW-1185">Reference proteome</keyword>
<dbReference type="RefSeq" id="XP_013270971.1">
    <property type="nucleotide sequence ID" value="XM_013415517.1"/>
</dbReference>
<organism evidence="2 3">
    <name type="scientific">Rhinocladiella mackenziei CBS 650.93</name>
    <dbReference type="NCBI Taxonomy" id="1442369"/>
    <lineage>
        <taxon>Eukaryota</taxon>
        <taxon>Fungi</taxon>
        <taxon>Dikarya</taxon>
        <taxon>Ascomycota</taxon>
        <taxon>Pezizomycotina</taxon>
        <taxon>Eurotiomycetes</taxon>
        <taxon>Chaetothyriomycetidae</taxon>
        <taxon>Chaetothyriales</taxon>
        <taxon>Herpotrichiellaceae</taxon>
        <taxon>Rhinocladiella</taxon>
    </lineage>
</organism>
<dbReference type="AlphaFoldDB" id="A0A0D2J496"/>
<accession>A0A0D2J496</accession>
<dbReference type="EMBL" id="KN847479">
    <property type="protein sequence ID" value="KIX03835.1"/>
    <property type="molecule type" value="Genomic_DNA"/>
</dbReference>
<reference evidence="2 3" key="1">
    <citation type="submission" date="2015-01" db="EMBL/GenBank/DDBJ databases">
        <title>The Genome Sequence of Rhinocladiella mackenzie CBS 650.93.</title>
        <authorList>
            <consortium name="The Broad Institute Genomics Platform"/>
            <person name="Cuomo C."/>
            <person name="de Hoog S."/>
            <person name="Gorbushina A."/>
            <person name="Stielow B."/>
            <person name="Teixiera M."/>
            <person name="Abouelleil A."/>
            <person name="Chapman S.B."/>
            <person name="Priest M."/>
            <person name="Young S.K."/>
            <person name="Wortman J."/>
            <person name="Nusbaum C."/>
            <person name="Birren B."/>
        </authorList>
    </citation>
    <scope>NUCLEOTIDE SEQUENCE [LARGE SCALE GENOMIC DNA]</scope>
    <source>
        <strain evidence="2 3">CBS 650.93</strain>
    </source>
</reference>
<dbReference type="HOGENOM" id="CLU_2484540_0_0_1"/>
<feature type="region of interest" description="Disordered" evidence="1">
    <location>
        <begin position="1"/>
        <end position="20"/>
    </location>
</feature>
<dbReference type="OrthoDB" id="4152592at2759"/>
<dbReference type="GeneID" id="25295459"/>